<evidence type="ECO:0000313" key="8">
    <source>
        <dbReference type="EMBL" id="PPA71751.1"/>
    </source>
</evidence>
<dbReference type="HAMAP" id="MF_00731">
    <property type="entry name" value="MenE"/>
    <property type="match status" value="1"/>
</dbReference>
<accession>A0A2S5GFQ9</accession>
<comment type="pathway">
    <text evidence="5">Quinol/quinone metabolism; menaquinone biosynthesis.</text>
</comment>
<dbReference type="GO" id="GO:0008756">
    <property type="term" value="F:o-succinylbenzoate-CoA ligase activity"/>
    <property type="evidence" value="ECO:0007669"/>
    <property type="project" value="UniProtKB-UniRule"/>
</dbReference>
<comment type="similarity">
    <text evidence="5">Belongs to the ATP-dependent AMP-binding enzyme family. MenE subfamily.</text>
</comment>
<keyword evidence="3 5" id="KW-0547">Nucleotide-binding</keyword>
<evidence type="ECO:0000256" key="3">
    <source>
        <dbReference type="ARBA" id="ARBA00022741"/>
    </source>
</evidence>
<dbReference type="InterPro" id="IPR025110">
    <property type="entry name" value="AMP-bd_C"/>
</dbReference>
<dbReference type="EMBL" id="PREZ01000002">
    <property type="protein sequence ID" value="PPA71751.1"/>
    <property type="molecule type" value="Genomic_DNA"/>
</dbReference>
<dbReference type="UniPathway" id="UPA01057">
    <property type="reaction ID" value="UER00166"/>
</dbReference>
<sequence>MHPANNWLSKRALLSPSRTALIWKDQTWTFAELNKEAAQTAKRLRSLKLNEKPIALMIKNTGKAVVMIHAIQKLGVPAVLINNRLAIEEWTYQLSDCEAQLFIVEDSFLNKVKLAEISLKTVSLSELDKLPQAEEDMPVRSDICSIMYTSGTTGKPKGVLQTYGNHFASAVGSALNLGLHSDDVWLCAVPIFHISGYSILMRSAIYGNTVRLYENFDELEIDRDLKAGKGTMISVVTAMLTRLLKIRGNKSYHEQFRCMLLGGGPAPVHMVEECFNAGIPIFQTYGMTETSSQFATLAPEDSRRKIGSSGKPLFMNELMIVEEENEVCKPGESGEILVKGPNVTKGYLNRPQANAEAFQAGWFHTGDIGYLDEEGFLYVLDRRSDLIISGGENVYPAQIESVLSSHSKVSEAAVIGRKDKKWGEVPVAFVVKADPHLLADDLIAHCQDRLAAFKVPSEIYWIDELPRNASNKLLRRELKKKAGNDS</sequence>
<feature type="domain" description="AMP-binding enzyme C-terminal" evidence="7">
    <location>
        <begin position="398"/>
        <end position="472"/>
    </location>
</feature>
<dbReference type="AlphaFoldDB" id="A0A2S5GFQ9"/>
<keyword evidence="4 5" id="KW-0067">ATP-binding</keyword>
<dbReference type="Gene3D" id="3.30.300.30">
    <property type="match status" value="1"/>
</dbReference>
<evidence type="ECO:0000313" key="9">
    <source>
        <dbReference type="Proteomes" id="UP000239047"/>
    </source>
</evidence>
<dbReference type="InterPro" id="IPR020845">
    <property type="entry name" value="AMP-binding_CS"/>
</dbReference>
<comment type="catalytic activity">
    <reaction evidence="5">
        <text>2-succinylbenzoate + ATP + CoA = 2-succinylbenzoyl-CoA + AMP + diphosphate</text>
        <dbReference type="Rhea" id="RHEA:17009"/>
        <dbReference type="ChEBI" id="CHEBI:18325"/>
        <dbReference type="ChEBI" id="CHEBI:30616"/>
        <dbReference type="ChEBI" id="CHEBI:33019"/>
        <dbReference type="ChEBI" id="CHEBI:57287"/>
        <dbReference type="ChEBI" id="CHEBI:57364"/>
        <dbReference type="ChEBI" id="CHEBI:456215"/>
        <dbReference type="EC" id="6.2.1.26"/>
    </reaction>
</comment>
<dbReference type="GO" id="GO:0009234">
    <property type="term" value="P:menaquinone biosynthetic process"/>
    <property type="evidence" value="ECO:0007669"/>
    <property type="project" value="UniProtKB-UniRule"/>
</dbReference>
<evidence type="ECO:0000256" key="5">
    <source>
        <dbReference type="HAMAP-Rule" id="MF_00731"/>
    </source>
</evidence>
<evidence type="ECO:0000256" key="4">
    <source>
        <dbReference type="ARBA" id="ARBA00022840"/>
    </source>
</evidence>
<comment type="caution">
    <text evidence="8">The sequence shown here is derived from an EMBL/GenBank/DDBJ whole genome shotgun (WGS) entry which is preliminary data.</text>
</comment>
<dbReference type="Gene3D" id="3.40.50.12780">
    <property type="entry name" value="N-terminal domain of ligase-like"/>
    <property type="match status" value="1"/>
</dbReference>
<evidence type="ECO:0000259" key="7">
    <source>
        <dbReference type="Pfam" id="PF13193"/>
    </source>
</evidence>
<keyword evidence="2 5" id="KW-0436">Ligase</keyword>
<dbReference type="PROSITE" id="PS00455">
    <property type="entry name" value="AMP_BINDING"/>
    <property type="match status" value="1"/>
</dbReference>
<comment type="pathway">
    <text evidence="5">Quinol/quinone metabolism; 1,4-dihydroxy-2-naphthoate biosynthesis; 1,4-dihydroxy-2-naphthoate from chorismate: step 5/7.</text>
</comment>
<dbReference type="NCBIfam" id="NF002966">
    <property type="entry name" value="PRK03640.1"/>
    <property type="match status" value="1"/>
</dbReference>
<proteinExistence type="inferred from homology"/>
<dbReference type="InterPro" id="IPR000873">
    <property type="entry name" value="AMP-dep_synth/lig_dom"/>
</dbReference>
<dbReference type="GO" id="GO:0005524">
    <property type="term" value="F:ATP binding"/>
    <property type="evidence" value="ECO:0007669"/>
    <property type="project" value="UniProtKB-KW"/>
</dbReference>
<dbReference type="NCBIfam" id="TIGR01923">
    <property type="entry name" value="menE"/>
    <property type="match status" value="1"/>
</dbReference>
<reference evidence="8 9" key="1">
    <citation type="submission" date="2018-02" db="EMBL/GenBank/DDBJ databases">
        <title>Jeotgalibacillus proteolyticum sp. nov. a protease producing bacterium isolated from ocean sediments of Laizhou Bay.</title>
        <authorList>
            <person name="Li Y."/>
        </authorList>
    </citation>
    <scope>NUCLEOTIDE SEQUENCE [LARGE SCALE GENOMIC DNA]</scope>
    <source>
        <strain evidence="8 9">22-7</strain>
    </source>
</reference>
<gene>
    <name evidence="5 8" type="primary">menE</name>
    <name evidence="8" type="ORF">C4B60_06805</name>
</gene>
<dbReference type="InterPro" id="IPR045851">
    <property type="entry name" value="AMP-bd_C_sf"/>
</dbReference>
<evidence type="ECO:0000256" key="1">
    <source>
        <dbReference type="ARBA" id="ARBA00022428"/>
    </source>
</evidence>
<keyword evidence="9" id="KW-1185">Reference proteome</keyword>
<dbReference type="Proteomes" id="UP000239047">
    <property type="component" value="Unassembled WGS sequence"/>
</dbReference>
<organism evidence="8 9">
    <name type="scientific">Jeotgalibacillus proteolyticus</name>
    <dbReference type="NCBI Taxonomy" id="2082395"/>
    <lineage>
        <taxon>Bacteria</taxon>
        <taxon>Bacillati</taxon>
        <taxon>Bacillota</taxon>
        <taxon>Bacilli</taxon>
        <taxon>Bacillales</taxon>
        <taxon>Caryophanaceae</taxon>
        <taxon>Jeotgalibacillus</taxon>
    </lineage>
</organism>
<dbReference type="InterPro" id="IPR042099">
    <property type="entry name" value="ANL_N_sf"/>
</dbReference>
<dbReference type="PANTHER" id="PTHR43767:SF1">
    <property type="entry name" value="NONRIBOSOMAL PEPTIDE SYNTHASE PES1 (EUROFUNG)-RELATED"/>
    <property type="match status" value="1"/>
</dbReference>
<dbReference type="OrthoDB" id="9762242at2"/>
<dbReference type="RefSeq" id="WP_104057239.1">
    <property type="nucleotide sequence ID" value="NZ_PREZ01000002.1"/>
</dbReference>
<evidence type="ECO:0000259" key="6">
    <source>
        <dbReference type="Pfam" id="PF00501"/>
    </source>
</evidence>
<protein>
    <recommendedName>
        <fullName evidence="5">2-succinylbenzoate--CoA ligase</fullName>
        <ecNumber evidence="5">6.2.1.26</ecNumber>
    </recommendedName>
    <alternativeName>
        <fullName evidence="5">o-succinylbenzoyl-CoA synthetase</fullName>
        <shortName evidence="5">OSB-CoA synthetase</shortName>
    </alternativeName>
</protein>
<name>A0A2S5GFQ9_9BACL</name>
<feature type="domain" description="AMP-dependent synthetase/ligase" evidence="6">
    <location>
        <begin position="11"/>
        <end position="348"/>
    </location>
</feature>
<dbReference type="UniPathway" id="UPA00079"/>
<comment type="function">
    <text evidence="5">Converts 2-succinylbenzoate (OSB) to 2-succinylbenzoyl-CoA (OSB-CoA).</text>
</comment>
<dbReference type="FunFam" id="3.30.300.30:FF:000008">
    <property type="entry name" value="2,3-dihydroxybenzoate-AMP ligase"/>
    <property type="match status" value="1"/>
</dbReference>
<dbReference type="InterPro" id="IPR010192">
    <property type="entry name" value="MenE"/>
</dbReference>
<dbReference type="SUPFAM" id="SSF56801">
    <property type="entry name" value="Acetyl-CoA synthetase-like"/>
    <property type="match status" value="1"/>
</dbReference>
<dbReference type="PANTHER" id="PTHR43767">
    <property type="entry name" value="LONG-CHAIN-FATTY-ACID--COA LIGASE"/>
    <property type="match status" value="1"/>
</dbReference>
<evidence type="ECO:0000256" key="2">
    <source>
        <dbReference type="ARBA" id="ARBA00022598"/>
    </source>
</evidence>
<dbReference type="Pfam" id="PF00501">
    <property type="entry name" value="AMP-binding"/>
    <property type="match status" value="1"/>
</dbReference>
<dbReference type="EC" id="6.2.1.26" evidence="5"/>
<keyword evidence="1 5" id="KW-0474">Menaquinone biosynthesis</keyword>
<dbReference type="Pfam" id="PF13193">
    <property type="entry name" value="AMP-binding_C"/>
    <property type="match status" value="1"/>
</dbReference>
<dbReference type="InterPro" id="IPR050237">
    <property type="entry name" value="ATP-dep_AMP-bd_enzyme"/>
</dbReference>